<protein>
    <submittedName>
        <fullName evidence="1">Uncharacterized protein</fullName>
    </submittedName>
</protein>
<dbReference type="STRING" id="984262.SGRA_0929"/>
<dbReference type="KEGG" id="sgn:SGRA_0929"/>
<evidence type="ECO:0000313" key="2">
    <source>
        <dbReference type="Proteomes" id="UP000007519"/>
    </source>
</evidence>
<accession>H6L2K7</accession>
<keyword evidence="2" id="KW-1185">Reference proteome</keyword>
<reference evidence="1 2" key="1">
    <citation type="journal article" date="2012" name="Stand. Genomic Sci.">
        <title>Complete genome sequencing and analysis of Saprospira grandis str. Lewin, a predatory marine bacterium.</title>
        <authorList>
            <person name="Saw J.H."/>
            <person name="Yuryev A."/>
            <person name="Kanbe M."/>
            <person name="Hou S."/>
            <person name="Young A.G."/>
            <person name="Aizawa S."/>
            <person name="Alam M."/>
        </authorList>
    </citation>
    <scope>NUCLEOTIDE SEQUENCE [LARGE SCALE GENOMIC DNA]</scope>
    <source>
        <strain evidence="1 2">Lewin</strain>
    </source>
</reference>
<evidence type="ECO:0000313" key="1">
    <source>
        <dbReference type="EMBL" id="AFC23665.1"/>
    </source>
</evidence>
<name>H6L2K7_SAPGL</name>
<proteinExistence type="predicted"/>
<dbReference type="EMBL" id="CP002831">
    <property type="protein sequence ID" value="AFC23665.1"/>
    <property type="molecule type" value="Genomic_DNA"/>
</dbReference>
<dbReference type="HOGENOM" id="CLU_218801_0_0_10"/>
<sequence length="42" mass="4709">MEIGKFFILFLGLPLRPSALGRAVSQLAVRSALRFFSLRSKN</sequence>
<organism evidence="1 2">
    <name type="scientific">Saprospira grandis (strain Lewin)</name>
    <dbReference type="NCBI Taxonomy" id="984262"/>
    <lineage>
        <taxon>Bacteria</taxon>
        <taxon>Pseudomonadati</taxon>
        <taxon>Bacteroidota</taxon>
        <taxon>Saprospiria</taxon>
        <taxon>Saprospirales</taxon>
        <taxon>Saprospiraceae</taxon>
        <taxon>Saprospira</taxon>
    </lineage>
</organism>
<dbReference type="Proteomes" id="UP000007519">
    <property type="component" value="Chromosome"/>
</dbReference>
<gene>
    <name evidence="1" type="ordered locus">SGRA_0929</name>
</gene>
<dbReference type="AlphaFoldDB" id="H6L2K7"/>